<dbReference type="GO" id="GO:0000166">
    <property type="term" value="F:nucleotide binding"/>
    <property type="evidence" value="ECO:0007669"/>
    <property type="project" value="UniProtKB-KW"/>
</dbReference>
<protein>
    <submittedName>
        <fullName evidence="11">CCA tRNA nucleotidyltransferase</fullName>
    </submittedName>
</protein>
<evidence type="ECO:0000259" key="9">
    <source>
        <dbReference type="Pfam" id="PF01743"/>
    </source>
</evidence>
<comment type="similarity">
    <text evidence="8">Belongs to the tRNA nucleotidyltransferase/poly(A) polymerase family.</text>
</comment>
<comment type="cofactor">
    <cofactor evidence="1">
        <name>Mg(2+)</name>
        <dbReference type="ChEBI" id="CHEBI:18420"/>
    </cofactor>
</comment>
<comment type="caution">
    <text evidence="11">The sequence shown here is derived from an EMBL/GenBank/DDBJ whole genome shotgun (WGS) entry which is preliminary data.</text>
</comment>
<evidence type="ECO:0000256" key="2">
    <source>
        <dbReference type="ARBA" id="ARBA00022679"/>
    </source>
</evidence>
<dbReference type="PANTHER" id="PTHR46173">
    <property type="entry name" value="CCA TRNA NUCLEOTIDYLTRANSFERASE 1, MITOCHONDRIAL"/>
    <property type="match status" value="1"/>
</dbReference>
<keyword evidence="2 8" id="KW-0808">Transferase</keyword>
<proteinExistence type="inferred from homology"/>
<dbReference type="Pfam" id="PF12627">
    <property type="entry name" value="PolyA_pol_RNAbd"/>
    <property type="match status" value="1"/>
</dbReference>
<evidence type="ECO:0000259" key="10">
    <source>
        <dbReference type="Pfam" id="PF12627"/>
    </source>
</evidence>
<dbReference type="Gene3D" id="3.30.460.10">
    <property type="entry name" value="Beta Polymerase, domain 2"/>
    <property type="match status" value="1"/>
</dbReference>
<keyword evidence="4" id="KW-0548">Nucleotidyltransferase</keyword>
<gene>
    <name evidence="11" type="ORF">DF188_01055</name>
</gene>
<dbReference type="RefSeq" id="WP_109158141.1">
    <property type="nucleotide sequence ID" value="NZ_QEYI01000001.1"/>
</dbReference>
<accession>A0A2U2C2U0</accession>
<dbReference type="GO" id="GO:0046872">
    <property type="term" value="F:metal ion binding"/>
    <property type="evidence" value="ECO:0007669"/>
    <property type="project" value="UniProtKB-KW"/>
</dbReference>
<evidence type="ECO:0000313" key="12">
    <source>
        <dbReference type="Proteomes" id="UP000245014"/>
    </source>
</evidence>
<name>A0A2U2C2U0_9BACT</name>
<dbReference type="InterPro" id="IPR002646">
    <property type="entry name" value="PolA_pol_head_dom"/>
</dbReference>
<organism evidence="11 12">
    <name type="scientific">Aliarcobacter skirrowii</name>
    <dbReference type="NCBI Taxonomy" id="28200"/>
    <lineage>
        <taxon>Bacteria</taxon>
        <taxon>Pseudomonadati</taxon>
        <taxon>Campylobacterota</taxon>
        <taxon>Epsilonproteobacteria</taxon>
        <taxon>Campylobacterales</taxon>
        <taxon>Arcobacteraceae</taxon>
        <taxon>Aliarcobacter</taxon>
    </lineage>
</organism>
<evidence type="ECO:0000256" key="8">
    <source>
        <dbReference type="RuleBase" id="RU003953"/>
    </source>
</evidence>
<evidence type="ECO:0000256" key="5">
    <source>
        <dbReference type="ARBA" id="ARBA00022723"/>
    </source>
</evidence>
<keyword evidence="5" id="KW-0479">Metal-binding</keyword>
<feature type="domain" description="tRNA nucleotidyltransferase/poly(A) polymerase RNA and SrmB- binding" evidence="10">
    <location>
        <begin position="181"/>
        <end position="237"/>
    </location>
</feature>
<reference evidence="11 12" key="1">
    <citation type="submission" date="2018-05" db="EMBL/GenBank/DDBJ databases">
        <title>Antimicrobial susceptibility testing and genomic analysis of Arcobacter skirrowii strains and one Arcobacter butzleri isolated from German poultry farms.</title>
        <authorList>
            <person name="Haenel I."/>
            <person name="Hotzel H."/>
            <person name="Tomaso H."/>
            <person name="Busch A."/>
        </authorList>
    </citation>
    <scope>NUCLEOTIDE SEQUENCE [LARGE SCALE GENOMIC DNA]</scope>
    <source>
        <strain evidence="12">v</strain>
    </source>
</reference>
<keyword evidence="7" id="KW-0460">Magnesium</keyword>
<dbReference type="InterPro" id="IPR043519">
    <property type="entry name" value="NT_sf"/>
</dbReference>
<dbReference type="InterPro" id="IPR050264">
    <property type="entry name" value="Bact_CCA-adding_enz_type3_sf"/>
</dbReference>
<dbReference type="STRING" id="28200.GCA_001572935_00689"/>
<evidence type="ECO:0000256" key="1">
    <source>
        <dbReference type="ARBA" id="ARBA00001946"/>
    </source>
</evidence>
<feature type="domain" description="Poly A polymerase head" evidence="9">
    <location>
        <begin position="30"/>
        <end position="155"/>
    </location>
</feature>
<dbReference type="SUPFAM" id="SSF81301">
    <property type="entry name" value="Nucleotidyltransferase"/>
    <property type="match status" value="1"/>
</dbReference>
<keyword evidence="6" id="KW-0547">Nucleotide-binding</keyword>
<keyword evidence="8" id="KW-0694">RNA-binding</keyword>
<evidence type="ECO:0000256" key="6">
    <source>
        <dbReference type="ARBA" id="ARBA00022741"/>
    </source>
</evidence>
<evidence type="ECO:0000313" key="11">
    <source>
        <dbReference type="EMBL" id="PWE23293.1"/>
    </source>
</evidence>
<dbReference type="SUPFAM" id="SSF81891">
    <property type="entry name" value="Poly A polymerase C-terminal region-like"/>
    <property type="match status" value="1"/>
</dbReference>
<evidence type="ECO:0000256" key="7">
    <source>
        <dbReference type="ARBA" id="ARBA00022842"/>
    </source>
</evidence>
<dbReference type="GO" id="GO:0016779">
    <property type="term" value="F:nucleotidyltransferase activity"/>
    <property type="evidence" value="ECO:0007669"/>
    <property type="project" value="UniProtKB-KW"/>
</dbReference>
<dbReference type="GO" id="GO:0008033">
    <property type="term" value="P:tRNA processing"/>
    <property type="evidence" value="ECO:0007669"/>
    <property type="project" value="UniProtKB-KW"/>
</dbReference>
<dbReference type="Pfam" id="PF01743">
    <property type="entry name" value="PolyA_pol"/>
    <property type="match status" value="1"/>
</dbReference>
<dbReference type="Gene3D" id="1.10.3090.10">
    <property type="entry name" value="cca-adding enzyme, domain 2"/>
    <property type="match status" value="1"/>
</dbReference>
<dbReference type="CDD" id="cd05398">
    <property type="entry name" value="NT_ClassII-CCAase"/>
    <property type="match status" value="1"/>
</dbReference>
<sequence length="404" mass="47680">MFITIKKIKIPKILENIFEDLKSKQAKPIVVGGCVRDSFLNKEIKDYDIEVYNIDSIDSLKSVISKYKEPKLVGKSFGVLKLSVDDLDFDFSLPRTEIKTGFKHTDFEIILDSNLSYKEASRRRDFTINSIGYDYFENRFLDPFGGIKDLKKREIKHIDDKTFIEDSLRVYRALGFASRFNFKISKKTKKLCKKIVENKELEHLPKQRVFDEFKKIFLKSKKPSIALKLFDEFKIFFISFKSSYKAVDKLAKYLNKNSFDEFRKIYLFFSLILKNQKEDDILNFLQNITDDKNLIKNILTLCKNRTKLDEKELKKLSLVLKLQDLILIEKSLEKKDIKKIEKLSKKLDIFDKPLEIFVQGKDLISLGFKESKEFKEILDFALNLQIENNMSKDEIIENIFNKYN</sequence>
<evidence type="ECO:0000256" key="4">
    <source>
        <dbReference type="ARBA" id="ARBA00022695"/>
    </source>
</evidence>
<dbReference type="GO" id="GO:0000049">
    <property type="term" value="F:tRNA binding"/>
    <property type="evidence" value="ECO:0007669"/>
    <property type="project" value="TreeGrafter"/>
</dbReference>
<dbReference type="InterPro" id="IPR032828">
    <property type="entry name" value="PolyA_RNA-bd"/>
</dbReference>
<dbReference type="EMBL" id="QEYI01000001">
    <property type="protein sequence ID" value="PWE23293.1"/>
    <property type="molecule type" value="Genomic_DNA"/>
</dbReference>
<dbReference type="AlphaFoldDB" id="A0A2U2C2U0"/>
<dbReference type="Proteomes" id="UP000245014">
    <property type="component" value="Unassembled WGS sequence"/>
</dbReference>
<dbReference type="PANTHER" id="PTHR46173:SF1">
    <property type="entry name" value="CCA TRNA NUCLEOTIDYLTRANSFERASE 1, MITOCHONDRIAL"/>
    <property type="match status" value="1"/>
</dbReference>
<keyword evidence="3" id="KW-0819">tRNA processing</keyword>
<evidence type="ECO:0000256" key="3">
    <source>
        <dbReference type="ARBA" id="ARBA00022694"/>
    </source>
</evidence>